<organism evidence="3 4">
    <name type="scientific">Pleomorphomonas carboxyditropha</name>
    <dbReference type="NCBI Taxonomy" id="2023338"/>
    <lineage>
        <taxon>Bacteria</taxon>
        <taxon>Pseudomonadati</taxon>
        <taxon>Pseudomonadota</taxon>
        <taxon>Alphaproteobacteria</taxon>
        <taxon>Hyphomicrobiales</taxon>
        <taxon>Pleomorphomonadaceae</taxon>
        <taxon>Pleomorphomonas</taxon>
    </lineage>
</organism>
<feature type="transmembrane region" description="Helical" evidence="1">
    <location>
        <begin position="30"/>
        <end position="53"/>
    </location>
</feature>
<comment type="caution">
    <text evidence="3">The sequence shown here is derived from an EMBL/GenBank/DDBJ whole genome shotgun (WGS) entry which is preliminary data.</text>
</comment>
<reference evidence="3 4" key="1">
    <citation type="submission" date="2017-08" db="EMBL/GenBank/DDBJ databases">
        <title>Pleomorphomonas carboxidotrophicus sp. nov., a new mesophilic hydrogenogenic carboxidotroph.</title>
        <authorList>
            <person name="Esquivel-Elizondo S."/>
            <person name="Krajmalnik-Brown R."/>
            <person name="Maldonado J."/>
        </authorList>
    </citation>
    <scope>NUCLEOTIDE SEQUENCE [LARGE SCALE GENOMIC DNA]</scope>
    <source>
        <strain evidence="3 4">SVCO-16</strain>
    </source>
</reference>
<name>A0A2G9WY64_9HYPH</name>
<keyword evidence="1" id="KW-0472">Membrane</keyword>
<protein>
    <submittedName>
        <fullName evidence="3">Uncharacterized protein</fullName>
    </submittedName>
</protein>
<feature type="signal peptide" evidence="2">
    <location>
        <begin position="1"/>
        <end position="20"/>
    </location>
</feature>
<dbReference type="Proteomes" id="UP000231070">
    <property type="component" value="Unassembled WGS sequence"/>
</dbReference>
<sequence>MKKVLITLAIFFAMAGTANADPIFTPIFTAIFSGIGFTGATLAGISLFASARVTRLIIGRCRK</sequence>
<keyword evidence="2" id="KW-0732">Signal</keyword>
<proteinExistence type="predicted"/>
<evidence type="ECO:0000256" key="2">
    <source>
        <dbReference type="SAM" id="SignalP"/>
    </source>
</evidence>
<evidence type="ECO:0000313" key="4">
    <source>
        <dbReference type="Proteomes" id="UP000231070"/>
    </source>
</evidence>
<keyword evidence="1" id="KW-0812">Transmembrane</keyword>
<dbReference type="EMBL" id="NQVN01000004">
    <property type="protein sequence ID" value="PIO99666.1"/>
    <property type="molecule type" value="Genomic_DNA"/>
</dbReference>
<evidence type="ECO:0000256" key="1">
    <source>
        <dbReference type="SAM" id="Phobius"/>
    </source>
</evidence>
<evidence type="ECO:0000313" key="3">
    <source>
        <dbReference type="EMBL" id="PIO99666.1"/>
    </source>
</evidence>
<keyword evidence="1" id="KW-1133">Transmembrane helix</keyword>
<feature type="chain" id="PRO_5013614419" evidence="2">
    <location>
        <begin position="21"/>
        <end position="63"/>
    </location>
</feature>
<dbReference type="AlphaFoldDB" id="A0A2G9WY64"/>
<accession>A0A2G9WY64</accession>
<keyword evidence="4" id="KW-1185">Reference proteome</keyword>
<gene>
    <name evidence="3" type="ORF">CJ014_10200</name>
</gene>